<dbReference type="KEGG" id="msg:MSMEI_6473"/>
<evidence type="ECO:0000256" key="1">
    <source>
        <dbReference type="ARBA" id="ARBA00023172"/>
    </source>
</evidence>
<accession>I7GGL3</accession>
<dbReference type="AlphaFoldDB" id="I7GGL3"/>
<dbReference type="RefSeq" id="WP_014878713.1">
    <property type="nucleotide sequence ID" value="NC_008596.1"/>
</dbReference>
<reference evidence="3 4" key="2">
    <citation type="journal article" date="2009" name="Genome Res.">
        <title>Ortho-proteogenomics: multiple proteomes investigation through orthology and a new MS-based protocol.</title>
        <authorList>
            <person name="Gallien S."/>
            <person name="Perrodou E."/>
            <person name="Carapito C."/>
            <person name="Deshayes C."/>
            <person name="Reyrat J.M."/>
            <person name="Van Dorsselaer A."/>
            <person name="Poch O."/>
            <person name="Schaeffer C."/>
            <person name="Lecompte O."/>
        </authorList>
    </citation>
    <scope>NUCLEOTIDE SEQUENCE [LARGE SCALE GENOMIC DNA]</scope>
    <source>
        <strain evidence="4">ATCC 700084 / mc(2)155</strain>
    </source>
</reference>
<evidence type="ECO:0000256" key="2">
    <source>
        <dbReference type="SAM" id="MobiDB-lite"/>
    </source>
</evidence>
<reference evidence="3 4" key="1">
    <citation type="journal article" date="2007" name="Genome Biol.">
        <title>Interrupted coding sequences in Mycobacterium smegmatis: authentic mutations or sequencing errors?</title>
        <authorList>
            <person name="Deshayes C."/>
            <person name="Perrodou E."/>
            <person name="Gallien S."/>
            <person name="Euphrasie D."/>
            <person name="Schaeffer C."/>
            <person name="Van-Dorsselaer A."/>
            <person name="Poch O."/>
            <person name="Lecompte O."/>
            <person name="Reyrat J.M."/>
        </authorList>
    </citation>
    <scope>NUCLEOTIDE SEQUENCE [LARGE SCALE GENOMIC DNA]</scope>
    <source>
        <strain evidence="4">ATCC 700084 / mc(2)155</strain>
    </source>
</reference>
<dbReference type="SUPFAM" id="SSF56349">
    <property type="entry name" value="DNA breaking-rejoining enzymes"/>
    <property type="match status" value="1"/>
</dbReference>
<dbReference type="GeneID" id="93461241"/>
<dbReference type="GO" id="GO:0003677">
    <property type="term" value="F:DNA binding"/>
    <property type="evidence" value="ECO:0007669"/>
    <property type="project" value="InterPro"/>
</dbReference>
<dbReference type="InterPro" id="IPR011010">
    <property type="entry name" value="DNA_brk_join_enz"/>
</dbReference>
<dbReference type="GO" id="GO:0015074">
    <property type="term" value="P:DNA integration"/>
    <property type="evidence" value="ECO:0007669"/>
    <property type="project" value="InterPro"/>
</dbReference>
<sequence length="724" mass="79821">MTRAARIPDTVAGVHLTPDTEVLLNRPLFIPATRCRFGDPVWDLSAAIQDRHSAGQAVHWGRFPEPFRQACKLYLFALLNIVDNAPRLDASRSPYPHVKTILGELVPLRRFTRWLVEREVLSFSHVSIDHLDSYLLHVTDAPGVSAGTQRRSLQAVKRLHLYRDVLPTQCRLPAATLWGRASARGLAQYESSWGKPNTTARIDPDVMEPLLSAALAVSTTVAADLLPAARNLLAMRALAHRIAPDIRRARTSTVSLHDTTTAQLDSLLTALAHRGDPLPGVSTGESTSVDLTGLAVAGWLNHTELTRMNDTASMLAAHALPIEADMVRTTTFSTIGTRRWRHSPIEAPEIVEHLRYITTACFLVIAYLSGVRTGEALNLRRGCITRDPQLGLTFMSGHQLKTGERRGDRSPATIPWVVTEETAHAVSVLEQITGGDLLFPGFQWCSQEQFLYGSHRTRTPGSINTDITRFIDWFNRAVAPAVDHPLIPDDPQGAIQVPRLRRTLAWHIVRRPGGTIAGATQYGHLHTQIIQGYAGGADAGFLDEITFEQFLHRAETLHDDAHRLKRGEHVSGPAADEYKARVGRANTFAGLTVTTTSQVNTAMANPDLQIHHGALVSCVFRPATAACLPHTDDVTGPVWSRCRLDCTNAARTDRDVANLRAHADTLTHDLNSLTLPEPLRQRIRARLTEHEKALDAHESSRPATPTRTGHQQHDRAAAAHHQNR</sequence>
<keyword evidence="1" id="KW-0233">DNA recombination</keyword>
<dbReference type="InterPro" id="IPR013762">
    <property type="entry name" value="Integrase-like_cat_sf"/>
</dbReference>
<organism evidence="3 4">
    <name type="scientific">Mycolicibacterium smegmatis (strain ATCC 700084 / mc(2)155)</name>
    <name type="common">Mycobacterium smegmatis</name>
    <dbReference type="NCBI Taxonomy" id="246196"/>
    <lineage>
        <taxon>Bacteria</taxon>
        <taxon>Bacillati</taxon>
        <taxon>Actinomycetota</taxon>
        <taxon>Actinomycetes</taxon>
        <taxon>Mycobacteriales</taxon>
        <taxon>Mycobacteriaceae</taxon>
        <taxon>Mycolicibacterium</taxon>
    </lineage>
</organism>
<dbReference type="Gene3D" id="1.10.443.10">
    <property type="entry name" value="Intergrase catalytic core"/>
    <property type="match status" value="1"/>
</dbReference>
<dbReference type="Proteomes" id="UP000006158">
    <property type="component" value="Chromosome"/>
</dbReference>
<protein>
    <submittedName>
        <fullName evidence="3">Phage integrase family protein</fullName>
    </submittedName>
</protein>
<evidence type="ECO:0000313" key="4">
    <source>
        <dbReference type="Proteomes" id="UP000006158"/>
    </source>
</evidence>
<feature type="region of interest" description="Disordered" evidence="2">
    <location>
        <begin position="691"/>
        <end position="724"/>
    </location>
</feature>
<dbReference type="GO" id="GO:0006310">
    <property type="term" value="P:DNA recombination"/>
    <property type="evidence" value="ECO:0007669"/>
    <property type="project" value="UniProtKB-KW"/>
</dbReference>
<dbReference type="PATRIC" id="fig|246196.56.peg.6606"/>
<evidence type="ECO:0000313" key="3">
    <source>
        <dbReference type="EMBL" id="AFP42899.1"/>
    </source>
</evidence>
<gene>
    <name evidence="3" type="ordered locus">MSMEI_6473</name>
</gene>
<proteinExistence type="predicted"/>
<dbReference type="EMBL" id="CP001663">
    <property type="protein sequence ID" value="AFP42899.1"/>
    <property type="molecule type" value="Genomic_DNA"/>
</dbReference>
<name>I7GGL3_MYCS2</name>
<dbReference type="KEGG" id="msb:LJ00_32875"/>
<feature type="compositionally biased region" description="Basic and acidic residues" evidence="2">
    <location>
        <begin position="691"/>
        <end position="700"/>
    </location>
</feature>